<evidence type="ECO:0000313" key="4">
    <source>
        <dbReference type="Proteomes" id="UP000005408"/>
    </source>
</evidence>
<dbReference type="EnsemblMetazoa" id="G18273.1">
    <property type="protein sequence ID" value="G18273.1:cds"/>
    <property type="gene ID" value="G18273"/>
</dbReference>
<evidence type="ECO:0000256" key="1">
    <source>
        <dbReference type="ARBA" id="ARBA00022536"/>
    </source>
</evidence>
<evidence type="ECO:0008006" key="5">
    <source>
        <dbReference type="Google" id="ProtNLM"/>
    </source>
</evidence>
<dbReference type="PANTHER" id="PTHR24043">
    <property type="entry name" value="SCAVENGER RECEPTOR CLASS F"/>
    <property type="match status" value="1"/>
</dbReference>
<protein>
    <recommendedName>
        <fullName evidence="5">Multiple epidermal growth factor-like domains 6</fullName>
    </recommendedName>
</protein>
<feature type="chain" id="PRO_5036472394" description="Multiple epidermal growth factor-like domains 6" evidence="2">
    <location>
        <begin position="26"/>
        <end position="289"/>
    </location>
</feature>
<evidence type="ECO:0000256" key="2">
    <source>
        <dbReference type="SAM" id="SignalP"/>
    </source>
</evidence>
<sequence length="289" mass="32178">METCHLVSFFVEAFLFTTVLVEVSSKQLCIREDEDCCWVRSTNGTEICSNNHLIFVLLECIKGYIGNKCELPCRYPGYGKLCQQSCNCEEKNCNHITGCQDGSPTITPNSKSATEIDRSLLHEDVATKKISCPDGFTGHNCEMPCRFPSYGDGCQPKCECDQINCNHINGCNECKDGYFGSKCEKLCRYPNYGQLCQLNCNCTEEECDHISGCQAYIFDPEGSPTNRPNLTSAYVISEVEITTNALNVEKNTSTGSKMLFGQRMLKCRYGEYGNETVGQRTVIEPDGDG</sequence>
<name>A0A8W8JB73_MAGGI</name>
<accession>A0A8W8JB73</accession>
<evidence type="ECO:0000313" key="3">
    <source>
        <dbReference type="EnsemblMetazoa" id="G18273.1:cds"/>
    </source>
</evidence>
<dbReference type="Proteomes" id="UP000005408">
    <property type="component" value="Unassembled WGS sequence"/>
</dbReference>
<dbReference type="Gene3D" id="2.170.300.10">
    <property type="entry name" value="Tie2 ligand-binding domain superfamily"/>
    <property type="match status" value="2"/>
</dbReference>
<proteinExistence type="predicted"/>
<dbReference type="GO" id="GO:0005044">
    <property type="term" value="F:scavenger receptor activity"/>
    <property type="evidence" value="ECO:0007669"/>
    <property type="project" value="InterPro"/>
</dbReference>
<dbReference type="AlphaFoldDB" id="A0A8W8JB73"/>
<reference evidence="3" key="1">
    <citation type="submission" date="2022-08" db="UniProtKB">
        <authorList>
            <consortium name="EnsemblMetazoa"/>
        </authorList>
    </citation>
    <scope>IDENTIFICATION</scope>
    <source>
        <strain evidence="3">05x7-T-G4-1.051#20</strain>
    </source>
</reference>
<keyword evidence="4" id="KW-1185">Reference proteome</keyword>
<organism evidence="3 4">
    <name type="scientific">Magallana gigas</name>
    <name type="common">Pacific oyster</name>
    <name type="synonym">Crassostrea gigas</name>
    <dbReference type="NCBI Taxonomy" id="29159"/>
    <lineage>
        <taxon>Eukaryota</taxon>
        <taxon>Metazoa</taxon>
        <taxon>Spiralia</taxon>
        <taxon>Lophotrochozoa</taxon>
        <taxon>Mollusca</taxon>
        <taxon>Bivalvia</taxon>
        <taxon>Autobranchia</taxon>
        <taxon>Pteriomorphia</taxon>
        <taxon>Ostreida</taxon>
        <taxon>Ostreoidea</taxon>
        <taxon>Ostreidae</taxon>
        <taxon>Magallana</taxon>
    </lineage>
</organism>
<keyword evidence="2" id="KW-0732">Signal</keyword>
<feature type="signal peptide" evidence="2">
    <location>
        <begin position="1"/>
        <end position="25"/>
    </location>
</feature>
<dbReference type="InterPro" id="IPR042635">
    <property type="entry name" value="MEGF10/SREC1/2-like"/>
</dbReference>
<keyword evidence="1" id="KW-0245">EGF-like domain</keyword>